<dbReference type="RefSeq" id="WP_099439381.1">
    <property type="nucleotide sequence ID" value="NZ_CP024091.1"/>
</dbReference>
<gene>
    <name evidence="1" type="ORF">CPT03_13740</name>
</gene>
<protein>
    <submittedName>
        <fullName evidence="1">Uncharacterized protein</fullName>
    </submittedName>
</protein>
<dbReference type="Proteomes" id="UP000223749">
    <property type="component" value="Chromosome"/>
</dbReference>
<name>A0A2D1U778_9SPHI</name>
<dbReference type="EMBL" id="CP024091">
    <property type="protein sequence ID" value="ATP57459.1"/>
    <property type="molecule type" value="Genomic_DNA"/>
</dbReference>
<keyword evidence="2" id="KW-1185">Reference proteome</keyword>
<organism evidence="1 2">
    <name type="scientific">Pedobacter ginsengisoli</name>
    <dbReference type="NCBI Taxonomy" id="363852"/>
    <lineage>
        <taxon>Bacteria</taxon>
        <taxon>Pseudomonadati</taxon>
        <taxon>Bacteroidota</taxon>
        <taxon>Sphingobacteriia</taxon>
        <taxon>Sphingobacteriales</taxon>
        <taxon>Sphingobacteriaceae</taxon>
        <taxon>Pedobacter</taxon>
    </lineage>
</organism>
<dbReference type="KEGG" id="pgs:CPT03_13740"/>
<evidence type="ECO:0000313" key="2">
    <source>
        <dbReference type="Proteomes" id="UP000223749"/>
    </source>
</evidence>
<evidence type="ECO:0000313" key="1">
    <source>
        <dbReference type="EMBL" id="ATP57459.1"/>
    </source>
</evidence>
<proteinExistence type="predicted"/>
<sequence length="253" mass="29595">MTLRYIQPPEKLGEGFLKFAKEIHQKSLSLETKFTEEEIANFFNESFSGKIRANFLLWIGDLNRSIKGINIIVGDFSEIRADRNSLGGDPVIRSEFLFQAFFGEFFRLKEISKIFLKLLYKHKVLSTKEKDMLNDSYFKVFEWVYEVRNMIIHQGVTFKNYDVELPMDFLTDISDEEKAKFQELLENYNDRDGTVEIQCAFYTSIIRNIMNTFLEFQEKVGQTLAELILLYEEHAMSITVSDHADTEILNPGK</sequence>
<dbReference type="AlphaFoldDB" id="A0A2D1U778"/>
<reference evidence="1 2" key="1">
    <citation type="submission" date="2017-10" db="EMBL/GenBank/DDBJ databases">
        <title>Whole genome of Pedobacter ginsengisoli T01R-27 isolated from tomato rhizosphere.</title>
        <authorList>
            <person name="Weon H.-Y."/>
            <person name="Lee S.A."/>
            <person name="Sang M.K."/>
            <person name="Song J."/>
        </authorList>
    </citation>
    <scope>NUCLEOTIDE SEQUENCE [LARGE SCALE GENOMIC DNA]</scope>
    <source>
        <strain evidence="1 2">T01R-27</strain>
    </source>
</reference>
<accession>A0A2D1U778</accession>
<dbReference type="OrthoDB" id="1491995at2"/>